<dbReference type="NCBIfam" id="TIGR01413">
    <property type="entry name" value="Dyp_perox_fam"/>
    <property type="match status" value="1"/>
</dbReference>
<evidence type="ECO:0000256" key="9">
    <source>
        <dbReference type="SAM" id="MobiDB-lite"/>
    </source>
</evidence>
<feature type="domain" description="Dyp-type peroxidase N-terminal" evidence="10">
    <location>
        <begin position="85"/>
        <end position="227"/>
    </location>
</feature>
<dbReference type="GO" id="GO:0020037">
    <property type="term" value="F:heme binding"/>
    <property type="evidence" value="ECO:0007669"/>
    <property type="project" value="InterPro"/>
</dbReference>
<dbReference type="PROSITE" id="PS51318">
    <property type="entry name" value="TAT"/>
    <property type="match status" value="1"/>
</dbReference>
<evidence type="ECO:0000256" key="4">
    <source>
        <dbReference type="ARBA" id="ARBA00022723"/>
    </source>
</evidence>
<dbReference type="InterPro" id="IPR048327">
    <property type="entry name" value="Dyp_perox_N"/>
</dbReference>
<keyword evidence="5" id="KW-0732">Signal</keyword>
<evidence type="ECO:0000256" key="3">
    <source>
        <dbReference type="ARBA" id="ARBA00022617"/>
    </source>
</evidence>
<keyword evidence="7" id="KW-0408">Iron</keyword>
<evidence type="ECO:0000313" key="12">
    <source>
        <dbReference type="EMBL" id="KAB1642608.1"/>
    </source>
</evidence>
<dbReference type="InterPro" id="IPR006311">
    <property type="entry name" value="TAT_signal"/>
</dbReference>
<evidence type="ECO:0000256" key="7">
    <source>
        <dbReference type="ARBA" id="ARBA00023004"/>
    </source>
</evidence>
<evidence type="ECO:0000259" key="10">
    <source>
        <dbReference type="Pfam" id="PF04261"/>
    </source>
</evidence>
<feature type="domain" description="Dyp-type peroxidase C-terminal" evidence="11">
    <location>
        <begin position="238"/>
        <end position="430"/>
    </location>
</feature>
<dbReference type="Proteomes" id="UP000433493">
    <property type="component" value="Unassembled WGS sequence"/>
</dbReference>
<dbReference type="PROSITE" id="PS51404">
    <property type="entry name" value="DYP_PEROXIDASE"/>
    <property type="match status" value="1"/>
</dbReference>
<evidence type="ECO:0000313" key="13">
    <source>
        <dbReference type="Proteomes" id="UP000433493"/>
    </source>
</evidence>
<keyword evidence="13" id="KW-1185">Reference proteome</keyword>
<evidence type="ECO:0000256" key="5">
    <source>
        <dbReference type="ARBA" id="ARBA00022729"/>
    </source>
</evidence>
<organism evidence="12 13">
    <name type="scientific">Gulosibacter chungangensis</name>
    <dbReference type="NCBI Taxonomy" id="979746"/>
    <lineage>
        <taxon>Bacteria</taxon>
        <taxon>Bacillati</taxon>
        <taxon>Actinomycetota</taxon>
        <taxon>Actinomycetes</taxon>
        <taxon>Micrococcales</taxon>
        <taxon>Microbacteriaceae</taxon>
        <taxon>Gulosibacter</taxon>
    </lineage>
</organism>
<dbReference type="OrthoDB" id="9781066at2"/>
<dbReference type="EMBL" id="WBKB01000005">
    <property type="protein sequence ID" value="KAB1642608.1"/>
    <property type="molecule type" value="Genomic_DNA"/>
</dbReference>
<sequence>MSKSRTTEALSGAEGARGPRRRDVLVGAAGLGIGATAMLAAGTAVQAAASPATFGTETVPQPDANAAGSDVTEPTASTGPLPAPQRGVLAEPPAHAVFIAVDLAPEVDRARLEKLLRILTNDANRLMAGYAPVGDQEPQMAEVPARLTITFGFGPKLVDLVNPDAKPDWLAPLPAFAIDRLEEQWSGGDLLVYVASDDPLTLAHAQRLMLKDLRAYTTIRWQQPGFRNARGSLKPGTTQRNLFGQIDGTVNPRPGDEDFDALVWIGSGGTSGTGGSAPQWLAGGTSFVLRRIEMNLETWDEVDEPGRDAAVGRRLDSGAPLTGSHEFEEPDFEALTPQGFTVINPVSHIARARSEDPAERIHRLTYNYDHPVMGVGGIGASVSNSGLLFGSLQANPLTQFVPIQQRLADADLLNEWTVPIGSAVFAIPPAASRGGFVGENLYAV</sequence>
<evidence type="ECO:0000256" key="6">
    <source>
        <dbReference type="ARBA" id="ARBA00023002"/>
    </source>
</evidence>
<name>A0A7J5BA18_9MICO</name>
<protein>
    <submittedName>
        <fullName evidence="12">Dyp-type peroxidase</fullName>
    </submittedName>
</protein>
<dbReference type="Pfam" id="PF20628">
    <property type="entry name" value="Dyp_perox_C"/>
    <property type="match status" value="1"/>
</dbReference>
<dbReference type="SUPFAM" id="SSF54909">
    <property type="entry name" value="Dimeric alpha+beta barrel"/>
    <property type="match status" value="1"/>
</dbReference>
<evidence type="ECO:0000256" key="1">
    <source>
        <dbReference type="ARBA" id="ARBA00001970"/>
    </source>
</evidence>
<reference evidence="12 13" key="1">
    <citation type="submission" date="2019-09" db="EMBL/GenBank/DDBJ databases">
        <title>Phylogeny of genus Pseudoclavibacter and closely related genus.</title>
        <authorList>
            <person name="Li Y."/>
        </authorList>
    </citation>
    <scope>NUCLEOTIDE SEQUENCE [LARGE SCALE GENOMIC DNA]</scope>
    <source>
        <strain evidence="12 13">KCTC 13959</strain>
    </source>
</reference>
<dbReference type="RefSeq" id="WP_158052411.1">
    <property type="nucleotide sequence ID" value="NZ_WBKB01000005.1"/>
</dbReference>
<dbReference type="Pfam" id="PF04261">
    <property type="entry name" value="Dyp_perox_N"/>
    <property type="match status" value="1"/>
</dbReference>
<comment type="cofactor">
    <cofactor evidence="1">
        <name>heme b</name>
        <dbReference type="ChEBI" id="CHEBI:60344"/>
    </cofactor>
</comment>
<evidence type="ECO:0000256" key="2">
    <source>
        <dbReference type="ARBA" id="ARBA00022559"/>
    </source>
</evidence>
<dbReference type="GO" id="GO:0046872">
    <property type="term" value="F:metal ion binding"/>
    <property type="evidence" value="ECO:0007669"/>
    <property type="project" value="UniProtKB-KW"/>
</dbReference>
<keyword evidence="2 12" id="KW-0575">Peroxidase</keyword>
<evidence type="ECO:0000259" key="11">
    <source>
        <dbReference type="Pfam" id="PF20628"/>
    </source>
</evidence>
<keyword evidence="6" id="KW-0560">Oxidoreductase</keyword>
<dbReference type="InterPro" id="IPR048328">
    <property type="entry name" value="Dyp_perox_C"/>
</dbReference>
<dbReference type="InterPro" id="IPR006314">
    <property type="entry name" value="Dyp_peroxidase"/>
</dbReference>
<accession>A0A7J5BA18</accession>
<dbReference type="PANTHER" id="PTHR30521">
    <property type="entry name" value="DEFERROCHELATASE/PEROXIDASE"/>
    <property type="match status" value="1"/>
</dbReference>
<dbReference type="GO" id="GO:0004601">
    <property type="term" value="F:peroxidase activity"/>
    <property type="evidence" value="ECO:0007669"/>
    <property type="project" value="UniProtKB-KW"/>
</dbReference>
<keyword evidence="4" id="KW-0479">Metal-binding</keyword>
<evidence type="ECO:0000256" key="8">
    <source>
        <dbReference type="ARBA" id="ARBA00025737"/>
    </source>
</evidence>
<dbReference type="PANTHER" id="PTHR30521:SF4">
    <property type="entry name" value="DEFERROCHELATASE"/>
    <property type="match status" value="1"/>
</dbReference>
<comment type="similarity">
    <text evidence="8">Belongs to the DyP-type peroxidase family.</text>
</comment>
<proteinExistence type="inferred from homology"/>
<keyword evidence="3" id="KW-0349">Heme</keyword>
<comment type="caution">
    <text evidence="12">The sequence shown here is derived from an EMBL/GenBank/DDBJ whole genome shotgun (WGS) entry which is preliminary data.</text>
</comment>
<dbReference type="InterPro" id="IPR011008">
    <property type="entry name" value="Dimeric_a/b-barrel"/>
</dbReference>
<gene>
    <name evidence="12" type="ORF">F8O05_09055</name>
</gene>
<dbReference type="AlphaFoldDB" id="A0A7J5BA18"/>
<feature type="region of interest" description="Disordered" evidence="9">
    <location>
        <begin position="55"/>
        <end position="87"/>
    </location>
</feature>
<dbReference type="GO" id="GO:0005829">
    <property type="term" value="C:cytosol"/>
    <property type="evidence" value="ECO:0007669"/>
    <property type="project" value="TreeGrafter"/>
</dbReference>